<dbReference type="EMBL" id="JAGGJX010000007">
    <property type="protein sequence ID" value="MBP1856157.1"/>
    <property type="molecule type" value="Genomic_DNA"/>
</dbReference>
<evidence type="ECO:0000313" key="1">
    <source>
        <dbReference type="EMBL" id="MBP1856157.1"/>
    </source>
</evidence>
<dbReference type="GO" id="GO:0016874">
    <property type="term" value="F:ligase activity"/>
    <property type="evidence" value="ECO:0007669"/>
    <property type="project" value="UniProtKB-KW"/>
</dbReference>
<comment type="caution">
    <text evidence="1">The sequence shown here is derived from an EMBL/GenBank/DDBJ whole genome shotgun (WGS) entry which is preliminary data.</text>
</comment>
<keyword evidence="2" id="KW-1185">Reference proteome</keyword>
<name>A0ABS4EE00_9FIRM</name>
<dbReference type="RefSeq" id="WP_209457503.1">
    <property type="nucleotide sequence ID" value="NZ_BAAACS010000017.1"/>
</dbReference>
<dbReference type="InterPro" id="IPR012340">
    <property type="entry name" value="NA-bd_OB-fold"/>
</dbReference>
<protein>
    <submittedName>
        <fullName evidence="1">ATP-dependent DNA ligase</fullName>
    </submittedName>
</protein>
<accession>A0ABS4EE00</accession>
<dbReference type="Gene3D" id="2.40.50.140">
    <property type="entry name" value="Nucleic acid-binding proteins"/>
    <property type="match status" value="1"/>
</dbReference>
<evidence type="ECO:0000313" key="2">
    <source>
        <dbReference type="Proteomes" id="UP000767291"/>
    </source>
</evidence>
<sequence>MVHINDDVVWLELTLVCTVEYMPNDRGSLRQPVLKGIREDKLPNECKELE</sequence>
<organism evidence="1 2">
    <name type="scientific">Metaclostridioides mangenotii</name>
    <dbReference type="NCBI Taxonomy" id="1540"/>
    <lineage>
        <taxon>Bacteria</taxon>
        <taxon>Bacillati</taxon>
        <taxon>Bacillota</taxon>
        <taxon>Clostridia</taxon>
        <taxon>Peptostreptococcales</taxon>
        <taxon>Peptostreptococcaceae</taxon>
        <taxon>Metaclostridioides</taxon>
    </lineage>
</organism>
<gene>
    <name evidence="1" type="ORF">J2Z43_002605</name>
</gene>
<proteinExistence type="predicted"/>
<reference evidence="1 2" key="1">
    <citation type="submission" date="2021-03" db="EMBL/GenBank/DDBJ databases">
        <title>Genomic Encyclopedia of Type Strains, Phase IV (KMG-IV): sequencing the most valuable type-strain genomes for metagenomic binning, comparative biology and taxonomic classification.</title>
        <authorList>
            <person name="Goeker M."/>
        </authorList>
    </citation>
    <scope>NUCLEOTIDE SEQUENCE [LARGE SCALE GENOMIC DNA]</scope>
    <source>
        <strain evidence="1 2">DSM 1289</strain>
    </source>
</reference>
<dbReference type="Proteomes" id="UP000767291">
    <property type="component" value="Unassembled WGS sequence"/>
</dbReference>
<keyword evidence="1" id="KW-0436">Ligase</keyword>